<evidence type="ECO:0000313" key="2">
    <source>
        <dbReference type="EMBL" id="PWN32453.1"/>
    </source>
</evidence>
<feature type="compositionally biased region" description="Basic and acidic residues" evidence="1">
    <location>
        <begin position="146"/>
        <end position="161"/>
    </location>
</feature>
<feature type="region of interest" description="Disordered" evidence="1">
    <location>
        <begin position="533"/>
        <end position="580"/>
    </location>
</feature>
<dbReference type="GeneID" id="37024582"/>
<feature type="region of interest" description="Disordered" evidence="1">
    <location>
        <begin position="226"/>
        <end position="312"/>
    </location>
</feature>
<feature type="region of interest" description="Disordered" evidence="1">
    <location>
        <begin position="378"/>
        <end position="407"/>
    </location>
</feature>
<gene>
    <name evidence="2" type="ORF">FA14DRAFT_74209</name>
</gene>
<evidence type="ECO:0000256" key="1">
    <source>
        <dbReference type="SAM" id="MobiDB-lite"/>
    </source>
</evidence>
<feature type="compositionally biased region" description="Polar residues" evidence="1">
    <location>
        <begin position="14"/>
        <end position="33"/>
    </location>
</feature>
<feature type="region of interest" description="Disordered" evidence="1">
    <location>
        <begin position="420"/>
        <end position="465"/>
    </location>
</feature>
<feature type="region of interest" description="Disordered" evidence="1">
    <location>
        <begin position="94"/>
        <end position="166"/>
    </location>
</feature>
<feature type="compositionally biased region" description="Basic residues" evidence="1">
    <location>
        <begin position="119"/>
        <end position="129"/>
    </location>
</feature>
<protein>
    <submittedName>
        <fullName evidence="2">Uncharacterized protein</fullName>
    </submittedName>
</protein>
<feature type="compositionally biased region" description="Low complexity" evidence="1">
    <location>
        <begin position="101"/>
        <end position="111"/>
    </location>
</feature>
<dbReference type="AlphaFoldDB" id="A0A316V8C9"/>
<feature type="compositionally biased region" description="Polar residues" evidence="1">
    <location>
        <begin position="44"/>
        <end position="55"/>
    </location>
</feature>
<dbReference type="OrthoDB" id="2551638at2759"/>
<accession>A0A316V8C9</accession>
<keyword evidence="3" id="KW-1185">Reference proteome</keyword>
<evidence type="ECO:0000313" key="3">
    <source>
        <dbReference type="Proteomes" id="UP000245771"/>
    </source>
</evidence>
<dbReference type="Proteomes" id="UP000245771">
    <property type="component" value="Unassembled WGS sequence"/>
</dbReference>
<dbReference type="InParanoid" id="A0A316V8C9"/>
<dbReference type="RefSeq" id="XP_025352755.1">
    <property type="nucleotide sequence ID" value="XM_025502801.1"/>
</dbReference>
<sequence>MSSSLIAQEEDSQDNTLPPSTSSKPASRPGSRQRQARANAITKEGQSMNATQQHAGWSKEEEAEAIALIKEILSTGISPNQLIMQGFRPDLVSACSNQVNSGSSGEPSTSSVQLATQPKAKRKRRKAGSKGKESSEADSNSTDPANDEHTAIPSHTEKESDSQYADLLRQKVELERERTKLLRLEREREAIAPEQNVQSSVDSEKVQDIDDTQNTLAIDPMQAMRQAALASMKRKRHSNGQQKEEGPSLKLGRTVGEVSHDSHPMTPSSSVPFSPFANQGSIVLGNGSGDFESNTPPPNAPRGPKNAQPRYRDIDAPSNMEAIQREIEAAEALQSSEDADLWAIDDSNQHFDPRAASQRSKPLAYYDDVAVPAGQVDYSAPLPSLTTTQPKGAISRDRPGIHSGAKAWRENGYMQQRSLPSAPSFVHVPPRRRSPFLQNGTDQRIVLDISDDEDGSASESDSTEERIAARLYRKDNARLIYSIFKAVINGESPVSGAQARNGSPSGFDTRSLLLSKEKEIELLKEKMRLLEQKKADTEQTRAEGETKQILTESGPSDKQNITPSTPATASPSFPAYESPFTRYPGLRAMMNKSKRG</sequence>
<feature type="compositionally biased region" description="Polar residues" evidence="1">
    <location>
        <begin position="548"/>
        <end position="561"/>
    </location>
</feature>
<reference evidence="2 3" key="1">
    <citation type="journal article" date="2018" name="Mol. Biol. Evol.">
        <title>Broad Genomic Sampling Reveals a Smut Pathogenic Ancestry of the Fungal Clade Ustilaginomycotina.</title>
        <authorList>
            <person name="Kijpornyongpan T."/>
            <person name="Mondo S.J."/>
            <person name="Barry K."/>
            <person name="Sandor L."/>
            <person name="Lee J."/>
            <person name="Lipzen A."/>
            <person name="Pangilinan J."/>
            <person name="LaButti K."/>
            <person name="Hainaut M."/>
            <person name="Henrissat B."/>
            <person name="Grigoriev I.V."/>
            <person name="Spatafora J.W."/>
            <person name="Aime M.C."/>
        </authorList>
    </citation>
    <scope>NUCLEOTIDE SEQUENCE [LARGE SCALE GENOMIC DNA]</scope>
    <source>
        <strain evidence="2 3">MCA 3882</strain>
    </source>
</reference>
<feature type="region of interest" description="Disordered" evidence="1">
    <location>
        <begin position="1"/>
        <end position="61"/>
    </location>
</feature>
<feature type="compositionally biased region" description="Basic and acidic residues" evidence="1">
    <location>
        <begin position="533"/>
        <end position="546"/>
    </location>
</feature>
<organism evidence="2 3">
    <name type="scientific">Meira miltonrushii</name>
    <dbReference type="NCBI Taxonomy" id="1280837"/>
    <lineage>
        <taxon>Eukaryota</taxon>
        <taxon>Fungi</taxon>
        <taxon>Dikarya</taxon>
        <taxon>Basidiomycota</taxon>
        <taxon>Ustilaginomycotina</taxon>
        <taxon>Exobasidiomycetes</taxon>
        <taxon>Exobasidiales</taxon>
        <taxon>Brachybasidiaceae</taxon>
        <taxon>Meira</taxon>
    </lineage>
</organism>
<feature type="region of interest" description="Disordered" evidence="1">
    <location>
        <begin position="186"/>
        <end position="207"/>
    </location>
</feature>
<feature type="compositionally biased region" description="Polar residues" evidence="1">
    <location>
        <begin position="265"/>
        <end position="281"/>
    </location>
</feature>
<proteinExistence type="predicted"/>
<feature type="compositionally biased region" description="Low complexity" evidence="1">
    <location>
        <begin position="562"/>
        <end position="575"/>
    </location>
</feature>
<name>A0A316V8C9_9BASI</name>
<dbReference type="EMBL" id="KZ819605">
    <property type="protein sequence ID" value="PWN32453.1"/>
    <property type="molecule type" value="Genomic_DNA"/>
</dbReference>